<dbReference type="InterPro" id="IPR011701">
    <property type="entry name" value="MFS"/>
</dbReference>
<evidence type="ECO:0000313" key="9">
    <source>
        <dbReference type="EMBL" id="BCS24530.1"/>
    </source>
</evidence>
<sequence length="502" mass="56231">MENSIQTSPGMDAKKSDSVIGVDKEHGATETMSSEEEKRLVRKIDFHLMPLLIISYGLQYLDKTSLSYSAVLGLREDLNLKGQEFSWASGIFYIGYLAASYPISLGFVRFPLGRYLSALIFLWGVVLTLHAVAENYAGLMVLRTLLGVFESAISPGFSLITGMWYTPREHVSRHSFWFAGNATASLIGSGIAYGILQYTGRFSQWKMLFVIFGLITVAWSIFLWFYLPGAPSNARFLTPTEREFASLRPKKFQHTTQTKKWDQGQFIETWKDVKTWWFLLFSFIICVPNGGTTSFSTIIINSFGYDEFQTILMGMPAAAFQLTTVILAALFTTYIRKSRLIALVAIFLIALAGILMVKLLPDTKKLPRLAGFWLVTAVAPAFPLMMSMFASNTAGFTKKSSVVALIFVGYCVGNFVGPQFFKNTEAPAYGTAYTTILTCYAISIVMAVGFRVYLGWANNKRDQAQGICIDPEETRKVDLHADEELDHVDETDLQNQSFRYIL</sequence>
<dbReference type="Pfam" id="PF07690">
    <property type="entry name" value="MFS_1"/>
    <property type="match status" value="1"/>
</dbReference>
<dbReference type="InterPro" id="IPR020846">
    <property type="entry name" value="MFS_dom"/>
</dbReference>
<keyword evidence="3 7" id="KW-0812">Transmembrane</keyword>
<keyword evidence="2" id="KW-0813">Transport</keyword>
<evidence type="ECO:0000313" key="10">
    <source>
        <dbReference type="Proteomes" id="UP000654913"/>
    </source>
</evidence>
<dbReference type="PROSITE" id="PS50850">
    <property type="entry name" value="MFS"/>
    <property type="match status" value="1"/>
</dbReference>
<reference evidence="9" key="1">
    <citation type="submission" date="2021-01" db="EMBL/GenBank/DDBJ databases">
        <authorList>
            <consortium name="Aspergillus puulaauensis MK2 genome sequencing consortium"/>
            <person name="Kazuki M."/>
            <person name="Futagami T."/>
        </authorList>
    </citation>
    <scope>NUCLEOTIDE SEQUENCE</scope>
    <source>
        <strain evidence="9">MK2</strain>
    </source>
</reference>
<evidence type="ECO:0000256" key="4">
    <source>
        <dbReference type="ARBA" id="ARBA00022989"/>
    </source>
</evidence>
<feature type="transmembrane region" description="Helical" evidence="7">
    <location>
        <begin position="402"/>
        <end position="421"/>
    </location>
</feature>
<accession>A0A7R7XN39</accession>
<keyword evidence="10" id="KW-1185">Reference proteome</keyword>
<feature type="transmembrane region" description="Helical" evidence="7">
    <location>
        <begin position="176"/>
        <end position="196"/>
    </location>
</feature>
<dbReference type="RefSeq" id="XP_041556724.1">
    <property type="nucleotide sequence ID" value="XM_041704105.1"/>
</dbReference>
<dbReference type="OrthoDB" id="6730379at2759"/>
<proteinExistence type="inferred from homology"/>
<feature type="transmembrane region" description="Helical" evidence="7">
    <location>
        <begin position="340"/>
        <end position="360"/>
    </location>
</feature>
<dbReference type="AlphaFoldDB" id="A0A7R7XN39"/>
<gene>
    <name evidence="9" type="ORF">APUU_40974S</name>
</gene>
<protein>
    <recommendedName>
        <fullName evidence="8">Major facilitator superfamily (MFS) profile domain-containing protein</fullName>
    </recommendedName>
</protein>
<comment type="subcellular location">
    <subcellularLocation>
        <location evidence="1">Membrane</location>
        <topology evidence="1">Multi-pass membrane protein</topology>
    </subcellularLocation>
</comment>
<organism evidence="9 10">
    <name type="scientific">Aspergillus puulaauensis</name>
    <dbReference type="NCBI Taxonomy" id="1220207"/>
    <lineage>
        <taxon>Eukaryota</taxon>
        <taxon>Fungi</taxon>
        <taxon>Dikarya</taxon>
        <taxon>Ascomycota</taxon>
        <taxon>Pezizomycotina</taxon>
        <taxon>Eurotiomycetes</taxon>
        <taxon>Eurotiomycetidae</taxon>
        <taxon>Eurotiales</taxon>
        <taxon>Aspergillaceae</taxon>
        <taxon>Aspergillus</taxon>
    </lineage>
</organism>
<name>A0A7R7XN39_9EURO</name>
<feature type="transmembrane region" description="Helical" evidence="7">
    <location>
        <begin position="311"/>
        <end position="333"/>
    </location>
</feature>
<feature type="transmembrane region" description="Helical" evidence="7">
    <location>
        <begin position="85"/>
        <end position="108"/>
    </location>
</feature>
<feature type="transmembrane region" description="Helical" evidence="7">
    <location>
        <begin position="276"/>
        <end position="299"/>
    </location>
</feature>
<dbReference type="GO" id="GO:0022857">
    <property type="term" value="F:transmembrane transporter activity"/>
    <property type="evidence" value="ECO:0007669"/>
    <property type="project" value="InterPro"/>
</dbReference>
<feature type="transmembrane region" description="Helical" evidence="7">
    <location>
        <begin position="145"/>
        <end position="164"/>
    </location>
</feature>
<dbReference type="SUPFAM" id="SSF103473">
    <property type="entry name" value="MFS general substrate transporter"/>
    <property type="match status" value="1"/>
</dbReference>
<dbReference type="Gene3D" id="1.20.1250.20">
    <property type="entry name" value="MFS general substrate transporter like domains"/>
    <property type="match status" value="2"/>
</dbReference>
<dbReference type="EMBL" id="AP024446">
    <property type="protein sequence ID" value="BCS24530.1"/>
    <property type="molecule type" value="Genomic_DNA"/>
</dbReference>
<evidence type="ECO:0000256" key="3">
    <source>
        <dbReference type="ARBA" id="ARBA00022692"/>
    </source>
</evidence>
<evidence type="ECO:0000256" key="1">
    <source>
        <dbReference type="ARBA" id="ARBA00004141"/>
    </source>
</evidence>
<dbReference type="PANTHER" id="PTHR43791:SF103">
    <property type="entry name" value="MAJOR FACILITATOR SUPERFAMILY (MFS) PROFILE DOMAIN-CONTAINING PROTEIN-RELATED"/>
    <property type="match status" value="1"/>
</dbReference>
<evidence type="ECO:0000256" key="7">
    <source>
        <dbReference type="SAM" id="Phobius"/>
    </source>
</evidence>
<feature type="transmembrane region" description="Helical" evidence="7">
    <location>
        <begin position="433"/>
        <end position="454"/>
    </location>
</feature>
<dbReference type="PANTHER" id="PTHR43791">
    <property type="entry name" value="PERMEASE-RELATED"/>
    <property type="match status" value="1"/>
</dbReference>
<keyword evidence="4 7" id="KW-1133">Transmembrane helix</keyword>
<dbReference type="GO" id="GO:0016020">
    <property type="term" value="C:membrane"/>
    <property type="evidence" value="ECO:0007669"/>
    <property type="project" value="UniProtKB-SubCell"/>
</dbReference>
<keyword evidence="5 7" id="KW-0472">Membrane</keyword>
<evidence type="ECO:0000256" key="2">
    <source>
        <dbReference type="ARBA" id="ARBA00022448"/>
    </source>
</evidence>
<evidence type="ECO:0000256" key="6">
    <source>
        <dbReference type="ARBA" id="ARBA00037968"/>
    </source>
</evidence>
<dbReference type="InterPro" id="IPR036259">
    <property type="entry name" value="MFS_trans_sf"/>
</dbReference>
<feature type="transmembrane region" description="Helical" evidence="7">
    <location>
        <begin position="115"/>
        <end position="133"/>
    </location>
</feature>
<dbReference type="FunFam" id="1.20.1250.20:FF:000064">
    <property type="entry name" value="MFS allantoate transporter"/>
    <property type="match status" value="1"/>
</dbReference>
<comment type="similarity">
    <text evidence="6">Belongs to the major facilitator superfamily. Allantoate permease family.</text>
</comment>
<feature type="domain" description="Major facilitator superfamily (MFS) profile" evidence="8">
    <location>
        <begin position="48"/>
        <end position="461"/>
    </location>
</feature>
<feature type="transmembrane region" description="Helical" evidence="7">
    <location>
        <begin position="208"/>
        <end position="227"/>
    </location>
</feature>
<dbReference type="Proteomes" id="UP000654913">
    <property type="component" value="Chromosome 4"/>
</dbReference>
<dbReference type="GeneID" id="64974535"/>
<feature type="transmembrane region" description="Helical" evidence="7">
    <location>
        <begin position="372"/>
        <end position="390"/>
    </location>
</feature>
<evidence type="ECO:0000256" key="5">
    <source>
        <dbReference type="ARBA" id="ARBA00023136"/>
    </source>
</evidence>
<reference evidence="9" key="2">
    <citation type="submission" date="2021-02" db="EMBL/GenBank/DDBJ databases">
        <title>Aspergillus puulaauensis MK2 genome sequence.</title>
        <authorList>
            <person name="Futagami T."/>
            <person name="Mori K."/>
            <person name="Kadooka C."/>
            <person name="Tanaka T."/>
        </authorList>
    </citation>
    <scope>NUCLEOTIDE SEQUENCE</scope>
    <source>
        <strain evidence="9">MK2</strain>
    </source>
</reference>
<evidence type="ECO:0000259" key="8">
    <source>
        <dbReference type="PROSITE" id="PS50850"/>
    </source>
</evidence>
<dbReference type="KEGG" id="apuu:APUU_40974S"/>